<dbReference type="AlphaFoldDB" id="A0A482VQ82"/>
<reference evidence="9 10" key="1">
    <citation type="submission" date="2017-03" db="EMBL/GenBank/DDBJ databases">
        <title>Genome of the blue death feigning beetle - Asbolus verrucosus.</title>
        <authorList>
            <person name="Rider S.D."/>
        </authorList>
    </citation>
    <scope>NUCLEOTIDE SEQUENCE [LARGE SCALE GENOMIC DNA]</scope>
    <source>
        <strain evidence="9">Butters</strain>
        <tissue evidence="9">Head and leg muscle</tissue>
    </source>
</reference>
<evidence type="ECO:0000256" key="5">
    <source>
        <dbReference type="ARBA" id="ARBA00023136"/>
    </source>
</evidence>
<keyword evidence="10" id="KW-1185">Reference proteome</keyword>
<gene>
    <name evidence="9" type="ORF">BDFB_000884</name>
</gene>
<comment type="function">
    <text evidence="8">Gustatory receptor which mediates acceptance or avoidance behavior, depending on its substrates.</text>
</comment>
<evidence type="ECO:0000256" key="6">
    <source>
        <dbReference type="ARBA" id="ARBA00023170"/>
    </source>
</evidence>
<evidence type="ECO:0000256" key="3">
    <source>
        <dbReference type="ARBA" id="ARBA00022692"/>
    </source>
</evidence>
<dbReference type="GO" id="GO:0007165">
    <property type="term" value="P:signal transduction"/>
    <property type="evidence" value="ECO:0007669"/>
    <property type="project" value="UniProtKB-KW"/>
</dbReference>
<comment type="caution">
    <text evidence="9">The sequence shown here is derived from an EMBL/GenBank/DDBJ whole genome shotgun (WGS) entry which is preliminary data.</text>
</comment>
<dbReference type="EMBL" id="QDEB01073874">
    <property type="protein sequence ID" value="RZC35121.1"/>
    <property type="molecule type" value="Genomic_DNA"/>
</dbReference>
<organism evidence="9 10">
    <name type="scientific">Asbolus verrucosus</name>
    <name type="common">Desert ironclad beetle</name>
    <dbReference type="NCBI Taxonomy" id="1661398"/>
    <lineage>
        <taxon>Eukaryota</taxon>
        <taxon>Metazoa</taxon>
        <taxon>Ecdysozoa</taxon>
        <taxon>Arthropoda</taxon>
        <taxon>Hexapoda</taxon>
        <taxon>Insecta</taxon>
        <taxon>Pterygota</taxon>
        <taxon>Neoptera</taxon>
        <taxon>Endopterygota</taxon>
        <taxon>Coleoptera</taxon>
        <taxon>Polyphaga</taxon>
        <taxon>Cucujiformia</taxon>
        <taxon>Tenebrionidae</taxon>
        <taxon>Pimeliinae</taxon>
        <taxon>Asbolus</taxon>
    </lineage>
</organism>
<feature type="transmembrane region" description="Helical" evidence="8">
    <location>
        <begin position="26"/>
        <end position="49"/>
    </location>
</feature>
<evidence type="ECO:0000256" key="8">
    <source>
        <dbReference type="RuleBase" id="RU363108"/>
    </source>
</evidence>
<evidence type="ECO:0000256" key="2">
    <source>
        <dbReference type="ARBA" id="ARBA00022475"/>
    </source>
</evidence>
<dbReference type="GO" id="GO:0007635">
    <property type="term" value="P:chemosensory behavior"/>
    <property type="evidence" value="ECO:0007669"/>
    <property type="project" value="TreeGrafter"/>
</dbReference>
<dbReference type="Proteomes" id="UP000292052">
    <property type="component" value="Unassembled WGS sequence"/>
</dbReference>
<dbReference type="GO" id="GO:0030424">
    <property type="term" value="C:axon"/>
    <property type="evidence" value="ECO:0007669"/>
    <property type="project" value="TreeGrafter"/>
</dbReference>
<dbReference type="GO" id="GO:0043025">
    <property type="term" value="C:neuronal cell body"/>
    <property type="evidence" value="ECO:0007669"/>
    <property type="project" value="TreeGrafter"/>
</dbReference>
<sequence length="317" mass="36469">MLYLGSLEKNPVTEGKLYNFNTLAKLLILVVTMFEVMVVYVLFALNYLYKNYFRDFINTLAEIDKILIKLGHEFNYNSEFLINVVVNLAGPLFTFCNVAMEVDNVKREKLTPIPPVLIFCHIFPFMLVHHGESQFVTANIILHSRFSVVNSFLGKLYERAAQESKYAGRQKKVGVISDLLKNWKSDEKILNSCIQCHDKLCDMCDVVNKIFGFIIIVGSVIQFNTIVFAFCYCYYSISIRPISTLGWFFWSLYRIYELTRKSVSAHICAKELKIFALQLTHRKVSFTALGLFPLDATFAFTVIGAATTYITIIYQFQ</sequence>
<comment type="similarity">
    <text evidence="8">Belongs to the insect chemoreceptor superfamily. Gustatory receptor (GR) family.</text>
</comment>
<proteinExistence type="inferred from homology"/>
<keyword evidence="6 8" id="KW-0675">Receptor</keyword>
<dbReference type="OrthoDB" id="6739383at2759"/>
<name>A0A482VQ82_ASBVE</name>
<evidence type="ECO:0000256" key="4">
    <source>
        <dbReference type="ARBA" id="ARBA00022989"/>
    </source>
</evidence>
<dbReference type="GO" id="GO:0005886">
    <property type="term" value="C:plasma membrane"/>
    <property type="evidence" value="ECO:0007669"/>
    <property type="project" value="UniProtKB-SubCell"/>
</dbReference>
<evidence type="ECO:0000313" key="10">
    <source>
        <dbReference type="Proteomes" id="UP000292052"/>
    </source>
</evidence>
<keyword evidence="5 8" id="KW-0472">Membrane</keyword>
<dbReference type="GO" id="GO:0050909">
    <property type="term" value="P:sensory perception of taste"/>
    <property type="evidence" value="ECO:0007669"/>
    <property type="project" value="InterPro"/>
</dbReference>
<keyword evidence="2 8" id="KW-1003">Cell membrane</keyword>
<accession>A0A482VQ82</accession>
<feature type="transmembrane region" description="Helical" evidence="8">
    <location>
        <begin position="210"/>
        <end position="235"/>
    </location>
</feature>
<dbReference type="GO" id="GO:0030425">
    <property type="term" value="C:dendrite"/>
    <property type="evidence" value="ECO:0007669"/>
    <property type="project" value="TreeGrafter"/>
</dbReference>
<keyword evidence="7 8" id="KW-0807">Transducer</keyword>
<evidence type="ECO:0000256" key="1">
    <source>
        <dbReference type="ARBA" id="ARBA00004651"/>
    </source>
</evidence>
<feature type="transmembrane region" description="Helical" evidence="8">
    <location>
        <begin position="291"/>
        <end position="314"/>
    </location>
</feature>
<dbReference type="GO" id="GO:0008049">
    <property type="term" value="P:male courtship behavior"/>
    <property type="evidence" value="ECO:0007669"/>
    <property type="project" value="TreeGrafter"/>
</dbReference>
<dbReference type="PANTHER" id="PTHR21143:SF133">
    <property type="entry name" value="GUSTATORY AND PHEROMONE RECEPTOR 32A-RELATED"/>
    <property type="match status" value="1"/>
</dbReference>
<evidence type="ECO:0000256" key="7">
    <source>
        <dbReference type="ARBA" id="ARBA00023224"/>
    </source>
</evidence>
<keyword evidence="3 8" id="KW-0812">Transmembrane</keyword>
<protein>
    <recommendedName>
        <fullName evidence="8">Gustatory receptor</fullName>
    </recommendedName>
</protein>
<evidence type="ECO:0000313" key="9">
    <source>
        <dbReference type="EMBL" id="RZC35121.1"/>
    </source>
</evidence>
<dbReference type="Pfam" id="PF08395">
    <property type="entry name" value="7tm_7"/>
    <property type="match status" value="2"/>
</dbReference>
<feature type="non-terminal residue" evidence="9">
    <location>
        <position position="317"/>
    </location>
</feature>
<comment type="subcellular location">
    <subcellularLocation>
        <location evidence="1 8">Cell membrane</location>
        <topology evidence="1 8">Multi-pass membrane protein</topology>
    </subcellularLocation>
</comment>
<dbReference type="PANTHER" id="PTHR21143">
    <property type="entry name" value="INVERTEBRATE GUSTATORY RECEPTOR"/>
    <property type="match status" value="1"/>
</dbReference>
<keyword evidence="4 8" id="KW-1133">Transmembrane helix</keyword>
<comment type="caution">
    <text evidence="8">Lacks conserved residue(s) required for the propagation of feature annotation.</text>
</comment>
<dbReference type="InterPro" id="IPR013604">
    <property type="entry name" value="7TM_chemorcpt"/>
</dbReference>